<comment type="caution">
    <text evidence="9">The sequence shown here is derived from an EMBL/GenBank/DDBJ whole genome shotgun (WGS) entry which is preliminary data.</text>
</comment>
<dbReference type="GO" id="GO:0005886">
    <property type="term" value="C:plasma membrane"/>
    <property type="evidence" value="ECO:0007669"/>
    <property type="project" value="UniProtKB-SubCell"/>
</dbReference>
<organism evidence="9 10">
    <name type="scientific">Bacillus thuringiensis</name>
    <dbReference type="NCBI Taxonomy" id="1428"/>
    <lineage>
        <taxon>Bacteria</taxon>
        <taxon>Bacillati</taxon>
        <taxon>Bacillota</taxon>
        <taxon>Bacilli</taxon>
        <taxon>Bacillales</taxon>
        <taxon>Bacillaceae</taxon>
        <taxon>Bacillus</taxon>
        <taxon>Bacillus cereus group</taxon>
    </lineage>
</organism>
<gene>
    <name evidence="9" type="ORF">COK81_00295</name>
</gene>
<dbReference type="PRINTS" id="PR01837">
    <property type="entry name" value="MGTCSAPBPROT"/>
</dbReference>
<dbReference type="PANTHER" id="PTHR33778">
    <property type="entry name" value="PROTEIN MGTC"/>
    <property type="match status" value="1"/>
</dbReference>
<keyword evidence="6 7" id="KW-0472">Membrane</keyword>
<dbReference type="RefSeq" id="WP_098678200.1">
    <property type="nucleotide sequence ID" value="NZ_NVCU01000007.1"/>
</dbReference>
<dbReference type="AlphaFoldDB" id="A0A9X7B4X9"/>
<feature type="transmembrane region" description="Helical" evidence="7">
    <location>
        <begin position="60"/>
        <end position="78"/>
    </location>
</feature>
<dbReference type="Pfam" id="PF02308">
    <property type="entry name" value="MgtC"/>
    <property type="match status" value="1"/>
</dbReference>
<dbReference type="InterPro" id="IPR003416">
    <property type="entry name" value="MgtC/SapB/SrpB/YhiD_fam"/>
</dbReference>
<dbReference type="InterPro" id="IPR049177">
    <property type="entry name" value="MgtC_SapB_SrpB_YhiD_N"/>
</dbReference>
<evidence type="ECO:0000256" key="6">
    <source>
        <dbReference type="ARBA" id="ARBA00023136"/>
    </source>
</evidence>
<evidence type="ECO:0000313" key="9">
    <source>
        <dbReference type="EMBL" id="PFU03525.1"/>
    </source>
</evidence>
<reference evidence="9 10" key="1">
    <citation type="submission" date="2017-09" db="EMBL/GenBank/DDBJ databases">
        <title>Large-scale bioinformatics analysis of Bacillus genomes uncovers conserved roles of natural products in bacterial physiology.</title>
        <authorList>
            <consortium name="Agbiome Team Llc"/>
            <person name="Bleich R.M."/>
            <person name="Grubbs K.J."/>
            <person name="Santa Maria K.C."/>
            <person name="Allen S.E."/>
            <person name="Farag S."/>
            <person name="Shank E.A."/>
            <person name="Bowers A."/>
        </authorList>
    </citation>
    <scope>NUCLEOTIDE SEQUENCE [LARGE SCALE GENOMIC DNA]</scope>
    <source>
        <strain evidence="9 10">AFS064137</strain>
    </source>
</reference>
<feature type="domain" description="MgtC/SapB/SrpB/YhiD N-terminal" evidence="8">
    <location>
        <begin position="9"/>
        <end position="130"/>
    </location>
</feature>
<dbReference type="PANTHER" id="PTHR33778:SF3">
    <property type="entry name" value="PROTEIN MGTC"/>
    <property type="match status" value="1"/>
</dbReference>
<comment type="subcellular location">
    <subcellularLocation>
        <location evidence="1">Cell membrane</location>
        <topology evidence="1">Multi-pass membrane protein</topology>
    </subcellularLocation>
</comment>
<sequence length="137" mass="14445">MEYEITLRLLIATSVGAFIGIERQWNHCIAGLRTNILVAVGACLFVLIGSFTSIDHTSTLIASQIVSGIGFLGAGVIMRDGFTIHGLDTAATIWCSAAVGTLAGAGYLTVSIIGTIFILMVNGLLRPLAKYFPRKGS</sequence>
<dbReference type="Proteomes" id="UP000225910">
    <property type="component" value="Unassembled WGS sequence"/>
</dbReference>
<protein>
    <submittedName>
        <fullName evidence="9">Magnesium transporter</fullName>
    </submittedName>
</protein>
<evidence type="ECO:0000256" key="3">
    <source>
        <dbReference type="ARBA" id="ARBA00022475"/>
    </source>
</evidence>
<comment type="similarity">
    <text evidence="2">Belongs to the MgtC/SapB family.</text>
</comment>
<dbReference type="EMBL" id="NVCU01000007">
    <property type="protein sequence ID" value="PFU03525.1"/>
    <property type="molecule type" value="Genomic_DNA"/>
</dbReference>
<keyword evidence="5 7" id="KW-1133">Transmembrane helix</keyword>
<proteinExistence type="inferred from homology"/>
<feature type="transmembrane region" description="Helical" evidence="7">
    <location>
        <begin position="90"/>
        <end position="121"/>
    </location>
</feature>
<keyword evidence="3" id="KW-1003">Cell membrane</keyword>
<evidence type="ECO:0000313" key="10">
    <source>
        <dbReference type="Proteomes" id="UP000225910"/>
    </source>
</evidence>
<accession>A0A9X7B4X9</accession>
<name>A0A9X7B4X9_BACTU</name>
<evidence type="ECO:0000256" key="7">
    <source>
        <dbReference type="SAM" id="Phobius"/>
    </source>
</evidence>
<evidence type="ECO:0000259" key="8">
    <source>
        <dbReference type="Pfam" id="PF02308"/>
    </source>
</evidence>
<feature type="transmembrane region" description="Helical" evidence="7">
    <location>
        <begin position="34"/>
        <end position="54"/>
    </location>
</feature>
<evidence type="ECO:0000256" key="2">
    <source>
        <dbReference type="ARBA" id="ARBA00009298"/>
    </source>
</evidence>
<evidence type="ECO:0000256" key="5">
    <source>
        <dbReference type="ARBA" id="ARBA00022989"/>
    </source>
</evidence>
<feature type="transmembrane region" description="Helical" evidence="7">
    <location>
        <begin position="6"/>
        <end position="22"/>
    </location>
</feature>
<evidence type="ECO:0000256" key="1">
    <source>
        <dbReference type="ARBA" id="ARBA00004651"/>
    </source>
</evidence>
<evidence type="ECO:0000256" key="4">
    <source>
        <dbReference type="ARBA" id="ARBA00022692"/>
    </source>
</evidence>
<keyword evidence="4 7" id="KW-0812">Transmembrane</keyword>